<reference evidence="1 2" key="1">
    <citation type="journal article" date="2019" name="Sci. Rep.">
        <title>Orb-weaving spider Araneus ventricosus genome elucidates the spidroin gene catalogue.</title>
        <authorList>
            <person name="Kono N."/>
            <person name="Nakamura H."/>
            <person name="Ohtoshi R."/>
            <person name="Moran D.A.P."/>
            <person name="Shinohara A."/>
            <person name="Yoshida Y."/>
            <person name="Fujiwara M."/>
            <person name="Mori M."/>
            <person name="Tomita M."/>
            <person name="Arakawa K."/>
        </authorList>
    </citation>
    <scope>NUCLEOTIDE SEQUENCE [LARGE SCALE GENOMIC DNA]</scope>
</reference>
<accession>A0A4Y2KQN4</accession>
<protein>
    <submittedName>
        <fullName evidence="1">Uncharacterized protein</fullName>
    </submittedName>
</protein>
<dbReference type="EMBL" id="BGPR01004904">
    <property type="protein sequence ID" value="GBN04655.1"/>
    <property type="molecule type" value="Genomic_DNA"/>
</dbReference>
<organism evidence="1 2">
    <name type="scientific">Araneus ventricosus</name>
    <name type="common">Orbweaver spider</name>
    <name type="synonym">Epeira ventricosa</name>
    <dbReference type="NCBI Taxonomy" id="182803"/>
    <lineage>
        <taxon>Eukaryota</taxon>
        <taxon>Metazoa</taxon>
        <taxon>Ecdysozoa</taxon>
        <taxon>Arthropoda</taxon>
        <taxon>Chelicerata</taxon>
        <taxon>Arachnida</taxon>
        <taxon>Araneae</taxon>
        <taxon>Araneomorphae</taxon>
        <taxon>Entelegynae</taxon>
        <taxon>Araneoidea</taxon>
        <taxon>Araneidae</taxon>
        <taxon>Araneus</taxon>
    </lineage>
</organism>
<keyword evidence="2" id="KW-1185">Reference proteome</keyword>
<comment type="caution">
    <text evidence="1">The sequence shown here is derived from an EMBL/GenBank/DDBJ whole genome shotgun (WGS) entry which is preliminary data.</text>
</comment>
<dbReference type="AlphaFoldDB" id="A0A4Y2KQN4"/>
<gene>
    <name evidence="1" type="ORF">AVEN_191588_1</name>
</gene>
<proteinExistence type="predicted"/>
<sequence length="89" mass="10509">MATQVSLRKSILRSWGILQHHPDIAPSDFHFFSKHKQFSLCFEKNTVDDEELKVYDTTYLNGLEAEEYDTRIQQLTTIRKNTKICNENM</sequence>
<evidence type="ECO:0000313" key="1">
    <source>
        <dbReference type="EMBL" id="GBN04655.1"/>
    </source>
</evidence>
<name>A0A4Y2KQN4_ARAVE</name>
<dbReference type="Proteomes" id="UP000499080">
    <property type="component" value="Unassembled WGS sequence"/>
</dbReference>
<evidence type="ECO:0000313" key="2">
    <source>
        <dbReference type="Proteomes" id="UP000499080"/>
    </source>
</evidence>